<dbReference type="PANTHER" id="PTHR45138:SF2">
    <property type="entry name" value="DIGUANYLATE CYCLASE VDCA"/>
    <property type="match status" value="1"/>
</dbReference>
<dbReference type="CDD" id="cd18774">
    <property type="entry name" value="PDC2_HK_sensor"/>
    <property type="match status" value="1"/>
</dbReference>
<keyword evidence="4" id="KW-1185">Reference proteome</keyword>
<dbReference type="RefSeq" id="WP_353541271.1">
    <property type="nucleotide sequence ID" value="NZ_BAABRN010000008.1"/>
</dbReference>
<dbReference type="Gene3D" id="3.30.70.270">
    <property type="match status" value="1"/>
</dbReference>
<dbReference type="SUPFAM" id="SSF55073">
    <property type="entry name" value="Nucleotide cyclase"/>
    <property type="match status" value="1"/>
</dbReference>
<dbReference type="SMART" id="SM00267">
    <property type="entry name" value="GGDEF"/>
    <property type="match status" value="1"/>
</dbReference>
<dbReference type="Proteomes" id="UP001458946">
    <property type="component" value="Unassembled WGS sequence"/>
</dbReference>
<protein>
    <recommendedName>
        <fullName evidence="2">GGDEF domain-containing protein</fullName>
    </recommendedName>
</protein>
<dbReference type="Gene3D" id="3.30.450.20">
    <property type="entry name" value="PAS domain"/>
    <property type="match status" value="2"/>
</dbReference>
<evidence type="ECO:0000259" key="2">
    <source>
        <dbReference type="PROSITE" id="PS50887"/>
    </source>
</evidence>
<dbReference type="PROSITE" id="PS50887">
    <property type="entry name" value="GGDEF"/>
    <property type="match status" value="1"/>
</dbReference>
<feature type="domain" description="GGDEF" evidence="2">
    <location>
        <begin position="415"/>
        <end position="549"/>
    </location>
</feature>
<dbReference type="InterPro" id="IPR043128">
    <property type="entry name" value="Rev_trsase/Diguanyl_cyclase"/>
</dbReference>
<keyword evidence="1" id="KW-1133">Transmembrane helix</keyword>
<keyword evidence="1" id="KW-0472">Membrane</keyword>
<dbReference type="InterPro" id="IPR029151">
    <property type="entry name" value="Sensor-like_sf"/>
</dbReference>
<dbReference type="NCBIfam" id="TIGR00254">
    <property type="entry name" value="GGDEF"/>
    <property type="match status" value="1"/>
</dbReference>
<feature type="transmembrane region" description="Helical" evidence="1">
    <location>
        <begin position="353"/>
        <end position="372"/>
    </location>
</feature>
<organism evidence="3 4">
    <name type="scientific">Deinococcus xinjiangensis</name>
    <dbReference type="NCBI Taxonomy" id="457454"/>
    <lineage>
        <taxon>Bacteria</taxon>
        <taxon>Thermotogati</taxon>
        <taxon>Deinococcota</taxon>
        <taxon>Deinococci</taxon>
        <taxon>Deinococcales</taxon>
        <taxon>Deinococcaceae</taxon>
        <taxon>Deinococcus</taxon>
    </lineage>
</organism>
<gene>
    <name evidence="3" type="ORF">Dxin01_01028</name>
</gene>
<dbReference type="InterPro" id="IPR029787">
    <property type="entry name" value="Nucleotide_cyclase"/>
</dbReference>
<dbReference type="InterPro" id="IPR000160">
    <property type="entry name" value="GGDEF_dom"/>
</dbReference>
<dbReference type="CDD" id="cd01949">
    <property type="entry name" value="GGDEF"/>
    <property type="match status" value="1"/>
</dbReference>
<dbReference type="EMBL" id="BAABRN010000008">
    <property type="protein sequence ID" value="GAA5501296.1"/>
    <property type="molecule type" value="Genomic_DNA"/>
</dbReference>
<evidence type="ECO:0000256" key="1">
    <source>
        <dbReference type="SAM" id="Phobius"/>
    </source>
</evidence>
<dbReference type="Pfam" id="PF00990">
    <property type="entry name" value="GGDEF"/>
    <property type="match status" value="1"/>
</dbReference>
<comment type="caution">
    <text evidence="3">The sequence shown here is derived from an EMBL/GenBank/DDBJ whole genome shotgun (WGS) entry which is preliminary data.</text>
</comment>
<evidence type="ECO:0000313" key="3">
    <source>
        <dbReference type="EMBL" id="GAA5501296.1"/>
    </source>
</evidence>
<dbReference type="InterPro" id="IPR050469">
    <property type="entry name" value="Diguanylate_Cyclase"/>
</dbReference>
<name>A0ABP9V9D7_9DEIO</name>
<accession>A0ABP9V9D7</accession>
<evidence type="ECO:0000313" key="4">
    <source>
        <dbReference type="Proteomes" id="UP001458946"/>
    </source>
</evidence>
<dbReference type="SUPFAM" id="SSF103190">
    <property type="entry name" value="Sensory domain-like"/>
    <property type="match status" value="1"/>
</dbReference>
<feature type="transmembrane region" description="Helical" evidence="1">
    <location>
        <begin position="32"/>
        <end position="52"/>
    </location>
</feature>
<proteinExistence type="predicted"/>
<dbReference type="PANTHER" id="PTHR45138">
    <property type="entry name" value="REGULATORY COMPONENTS OF SENSORY TRANSDUCTION SYSTEM"/>
    <property type="match status" value="1"/>
</dbReference>
<keyword evidence="1" id="KW-0812">Transmembrane</keyword>
<sequence length="556" mass="60099">MTGTKVPAPPQSKGRPVWTSSEAGRAFSWSRFLMLLALLLMQLLTLLGVLWVSHRSSERALRLQVQTALKQLVRVASDNTSGYLSAASTVVKINQSMLASAQPNGGQLQANLQAVVNAVPQIDGAMVGETSGEFTFVRRDGQDRFIRRITTQPRRQVTDEYLNAAGQLVRREVSQTAYDPSARPWFKQAVSAAGQPVWTAPYIFASSHLPGITVAATIPNSSPPAVLAMDVQLRGLTRFLQGVQFSRSGRAFIADADGHALAASRAWPTSVQDHIPKLSEVGDPALQALLSAGSLSDVLTAPEVVRQFSVGGQRYGAALKSFEVQPGMTWVIGVYAPESDFTGELSRVYRQQLWIILGVMLLSGIIAWPLAFQATRPLSTLHQQATTDALTGLQNRASFLAHLREELTQAPDPNSEMGVVILDLDGFKAINDTFGHALGDSVLGEIGQRLQESVRSGDILSRLGGDEFALIVKGRSREVVKLRVEGILQDLQRRTVQSGGIEHQLGGTAGLAFRQGQSDNSAEELLARADKALLRGKRRGKGRVWVSGEIGSTLLD</sequence>
<reference evidence="3 4" key="1">
    <citation type="submission" date="2024-02" db="EMBL/GenBank/DDBJ databases">
        <title>Deinococcus xinjiangensis NBRC 107630.</title>
        <authorList>
            <person name="Ichikawa N."/>
            <person name="Katano-Makiyama Y."/>
            <person name="Hidaka K."/>
        </authorList>
    </citation>
    <scope>NUCLEOTIDE SEQUENCE [LARGE SCALE GENOMIC DNA]</scope>
    <source>
        <strain evidence="3 4">NBRC 107630</strain>
    </source>
</reference>